<comment type="caution">
    <text evidence="7">The sequence shown here is derived from an EMBL/GenBank/DDBJ whole genome shotgun (WGS) entry which is preliminary data.</text>
</comment>
<dbReference type="PANTHER" id="PTHR43104:SF2">
    <property type="entry name" value="L-2-HYDROXYGLUTARATE DEHYDROGENASE, MITOCHONDRIAL"/>
    <property type="match status" value="1"/>
</dbReference>
<name>A0A4Z0ZZR1_9LEPT</name>
<proteinExistence type="inferred from homology"/>
<dbReference type="Pfam" id="PF01266">
    <property type="entry name" value="DAO"/>
    <property type="match status" value="1"/>
</dbReference>
<dbReference type="EMBL" id="RQGH01000024">
    <property type="protein sequence ID" value="TGL66375.1"/>
    <property type="molecule type" value="Genomic_DNA"/>
</dbReference>
<sequence>MVVVVGSGIIGSWIAYLLAKTGHEVYVIEKSENAGDGISGRNSGVLHSGIYYDSNSLKSKMCFRGYELAIPFFERNHIPFSICGKVITTGISETLTEEKEKQEEIEKLFENGKRLGIPNLELKSNPGKHWRHVLGNTALWIPKTGIVDVPIYLKVLWQLGEESGVKILKNRKVIREDDKVFALDLRSNEREELEADVFINSSGLYSDELCQSDAIQFKYEIRPNKGEYYRLKKQLPYETLIYPLPMKTSTALGVHYTFHLGGDAYAGPNSNWAESKEDYKMQTPRSIYFESLKKILDFYEEEDLSEGYVGLRPRLFKNGEALKDFLIHKESNWIHLLGIESPGLTSSPAIAEEVVRMVG</sequence>
<keyword evidence="8" id="KW-1185">Reference proteome</keyword>
<reference evidence="7" key="1">
    <citation type="journal article" date="2019" name="PLoS Negl. Trop. Dis.">
        <title>Revisiting the worldwide diversity of Leptospira species in the environment.</title>
        <authorList>
            <person name="Vincent A.T."/>
            <person name="Schiettekatte O."/>
            <person name="Bourhy P."/>
            <person name="Veyrier F.J."/>
            <person name="Picardeau M."/>
        </authorList>
    </citation>
    <scope>NUCLEOTIDE SEQUENCE [LARGE SCALE GENOMIC DNA]</scope>
    <source>
        <strain evidence="7">201702451</strain>
    </source>
</reference>
<dbReference type="RefSeq" id="WP_135642172.1">
    <property type="nucleotide sequence ID" value="NZ_RQGH01000024.1"/>
</dbReference>
<dbReference type="Gene3D" id="3.50.50.60">
    <property type="entry name" value="FAD/NAD(P)-binding domain"/>
    <property type="match status" value="1"/>
</dbReference>
<protein>
    <submittedName>
        <fullName evidence="7">FAD-dependent oxidoreductase</fullName>
    </submittedName>
</protein>
<dbReference type="Proteomes" id="UP000297567">
    <property type="component" value="Unassembled WGS sequence"/>
</dbReference>
<evidence type="ECO:0000256" key="3">
    <source>
        <dbReference type="ARBA" id="ARBA00022827"/>
    </source>
</evidence>
<dbReference type="AlphaFoldDB" id="A0A4Z0ZZR1"/>
<evidence type="ECO:0000313" key="8">
    <source>
        <dbReference type="Proteomes" id="UP000297567"/>
    </source>
</evidence>
<evidence type="ECO:0000256" key="1">
    <source>
        <dbReference type="ARBA" id="ARBA00001974"/>
    </source>
</evidence>
<dbReference type="GO" id="GO:0005737">
    <property type="term" value="C:cytoplasm"/>
    <property type="evidence" value="ECO:0007669"/>
    <property type="project" value="TreeGrafter"/>
</dbReference>
<accession>A0A4Z0ZZR1</accession>
<dbReference type="SUPFAM" id="SSF51905">
    <property type="entry name" value="FAD/NAD(P)-binding domain"/>
    <property type="match status" value="1"/>
</dbReference>
<dbReference type="InterPro" id="IPR036188">
    <property type="entry name" value="FAD/NAD-bd_sf"/>
</dbReference>
<evidence type="ECO:0000259" key="6">
    <source>
        <dbReference type="Pfam" id="PF01266"/>
    </source>
</evidence>
<comment type="cofactor">
    <cofactor evidence="1">
        <name>FAD</name>
        <dbReference type="ChEBI" id="CHEBI:57692"/>
    </cofactor>
</comment>
<evidence type="ECO:0000256" key="4">
    <source>
        <dbReference type="ARBA" id="ARBA00023002"/>
    </source>
</evidence>
<gene>
    <name evidence="7" type="ORF">EHQ62_09315</name>
</gene>
<dbReference type="PANTHER" id="PTHR43104">
    <property type="entry name" value="L-2-HYDROXYGLUTARATE DEHYDROGENASE, MITOCHONDRIAL"/>
    <property type="match status" value="1"/>
</dbReference>
<dbReference type="Gene3D" id="3.30.9.10">
    <property type="entry name" value="D-Amino Acid Oxidase, subunit A, domain 2"/>
    <property type="match status" value="1"/>
</dbReference>
<dbReference type="InterPro" id="IPR006076">
    <property type="entry name" value="FAD-dep_OxRdtase"/>
</dbReference>
<evidence type="ECO:0000256" key="5">
    <source>
        <dbReference type="ARBA" id="ARBA00037941"/>
    </source>
</evidence>
<feature type="domain" description="FAD dependent oxidoreductase" evidence="6">
    <location>
        <begin position="2"/>
        <end position="356"/>
    </location>
</feature>
<keyword evidence="2" id="KW-0285">Flavoprotein</keyword>
<evidence type="ECO:0000313" key="7">
    <source>
        <dbReference type="EMBL" id="TGL66375.1"/>
    </source>
</evidence>
<evidence type="ECO:0000256" key="2">
    <source>
        <dbReference type="ARBA" id="ARBA00022630"/>
    </source>
</evidence>
<dbReference type="GO" id="GO:0047545">
    <property type="term" value="F:(S)-2-hydroxyglutarate dehydrogenase activity"/>
    <property type="evidence" value="ECO:0007669"/>
    <property type="project" value="TreeGrafter"/>
</dbReference>
<keyword evidence="4" id="KW-0560">Oxidoreductase</keyword>
<comment type="similarity">
    <text evidence="5">Belongs to the L2HGDH family.</text>
</comment>
<keyword evidence="3" id="KW-0274">FAD</keyword>
<organism evidence="7 8">
    <name type="scientific">Leptospira jelokensis</name>
    <dbReference type="NCBI Taxonomy" id="2484931"/>
    <lineage>
        <taxon>Bacteria</taxon>
        <taxon>Pseudomonadati</taxon>
        <taxon>Spirochaetota</taxon>
        <taxon>Spirochaetia</taxon>
        <taxon>Leptospirales</taxon>
        <taxon>Leptospiraceae</taxon>
        <taxon>Leptospira</taxon>
    </lineage>
</organism>